<dbReference type="AlphaFoldDB" id="A0AAN4W3E5"/>
<keyword evidence="2" id="KW-1185">Reference proteome</keyword>
<evidence type="ECO:0000313" key="2">
    <source>
        <dbReference type="Proteomes" id="UP001310022"/>
    </source>
</evidence>
<name>A0AAN4W3E5_9BACT</name>
<protein>
    <submittedName>
        <fullName evidence="1">Uncharacterized protein</fullName>
    </submittedName>
</protein>
<gene>
    <name evidence="1" type="ORF">PEDI_55460</name>
</gene>
<dbReference type="RefSeq" id="WP_338240061.1">
    <property type="nucleotide sequence ID" value="NZ_BQKE01000009.1"/>
</dbReference>
<accession>A0AAN4W3E5</accession>
<sequence>MMNSPFTGKPMQLKQSLTLLSYRNKSFEVVYQYYYCEDSQETFTNEELDQRNMEQVYAQYRKQNDR</sequence>
<reference evidence="1 2" key="1">
    <citation type="submission" date="2021-12" db="EMBL/GenBank/DDBJ databases">
        <title>Genome sequencing of bacteria with rrn-lacking chromosome and rrn-plasmid.</title>
        <authorList>
            <person name="Anda M."/>
            <person name="Iwasaki W."/>
        </authorList>
    </citation>
    <scope>NUCLEOTIDE SEQUENCE [LARGE SCALE GENOMIC DNA]</scope>
    <source>
        <strain evidence="1 2">NBRC 15940</strain>
    </source>
</reference>
<evidence type="ECO:0000313" key="1">
    <source>
        <dbReference type="EMBL" id="GJM64994.1"/>
    </source>
</evidence>
<dbReference type="Proteomes" id="UP001310022">
    <property type="component" value="Unassembled WGS sequence"/>
</dbReference>
<comment type="caution">
    <text evidence="1">The sequence shown here is derived from an EMBL/GenBank/DDBJ whole genome shotgun (WGS) entry which is preliminary data.</text>
</comment>
<dbReference type="EMBL" id="BQKE01000009">
    <property type="protein sequence ID" value="GJM64994.1"/>
    <property type="molecule type" value="Genomic_DNA"/>
</dbReference>
<proteinExistence type="predicted"/>
<organism evidence="1 2">
    <name type="scientific">Persicobacter diffluens</name>
    <dbReference type="NCBI Taxonomy" id="981"/>
    <lineage>
        <taxon>Bacteria</taxon>
        <taxon>Pseudomonadati</taxon>
        <taxon>Bacteroidota</taxon>
        <taxon>Cytophagia</taxon>
        <taxon>Cytophagales</taxon>
        <taxon>Persicobacteraceae</taxon>
        <taxon>Persicobacter</taxon>
    </lineage>
</organism>